<feature type="transmembrane region" description="Helical" evidence="7">
    <location>
        <begin position="490"/>
        <end position="512"/>
    </location>
</feature>
<sequence length="812" mass="91500">MEATTSKNVSVPSVDTTTSIYGTTEKTTAEYATSDATNVQTTNPSKTKPSTKRSYITTGSYKVCYFERIYFSGVKLTFPTKLSDTSAYSVEVCGVGSTHGEFIIFANVTTENVQNLASEMAFLTSQTDDLLTTDVEKVANTVEDIVQTGSSSPNVTQSVVGIVNNVMEVDEAHLEDTGSAQTFIVSLERQISNLQKTGSENFTEVLSNVGVKAVKVDPSVTEAITFITVVSGDRNVSERLKTDLSDENTLLFNNVEEVKRENGNSDLDKLPISFFIYKDARLFQTSSKPKEDTNSSTGEEVVSQVIATTVEIENISIANLPAEDAIITRFLTNDLEKNSTTSMVRRCVFWKVNEEDGKSGSWSTEGCEMISESRDSSQTVCRCSHLTSFAVIFRSESTTYTPIASLDIITKVGTSLSVIGLTACILTLTLINCFLHPGKFLYFGLLLEILVTLIFNIVLFSLVVQRVVCRPILSTNSQKRKEIIIRIQHFLLFWVLLGLSWTFGFLLIFPIWPSITVTIEILFCIFTSLQGLILFIFICVKNPDVQKIFKSTNCCFRKKDSCWMKNRKGCYSVSDLHSKIEPANARVESLFRNHAMSEKGELSVCEKDTTYSTASLANSREEDHELSSERESDDNVNHLVQGINQFHQDDITLKQDRAPEPRERFRKKSTQHKSPKGTENSREEDHELSSERECEDEVNHLVQGINQFHQDDIMLKQDRAPERRERFRKNFTKLKSTKGAENSREEDHELSSERECEDKVNYLVQGINQFHQEEIMLKQAMAPEPRERFRKNSTQHKSQNGTERGKKKVILV</sequence>
<feature type="transmembrane region" description="Helical" evidence="7">
    <location>
        <begin position="416"/>
        <end position="435"/>
    </location>
</feature>
<proteinExistence type="predicted"/>
<feature type="transmembrane region" description="Helical" evidence="7">
    <location>
        <begin position="518"/>
        <end position="540"/>
    </location>
</feature>
<evidence type="ECO:0000256" key="1">
    <source>
        <dbReference type="ARBA" id="ARBA00004370"/>
    </source>
</evidence>
<dbReference type="SMART" id="SM00303">
    <property type="entry name" value="GPS"/>
    <property type="match status" value="1"/>
</dbReference>
<dbReference type="OrthoDB" id="10037534at2759"/>
<evidence type="ECO:0000259" key="8">
    <source>
        <dbReference type="PROSITE" id="PS50221"/>
    </source>
</evidence>
<keyword evidence="4 7" id="KW-0472">Membrane</keyword>
<keyword evidence="9" id="KW-0675">Receptor</keyword>
<evidence type="ECO:0000256" key="3">
    <source>
        <dbReference type="ARBA" id="ARBA00022989"/>
    </source>
</evidence>
<dbReference type="PROSITE" id="PS50221">
    <property type="entry name" value="GAIN_B"/>
    <property type="match status" value="1"/>
</dbReference>
<gene>
    <name evidence="9" type="ORF">HOLleu_37350</name>
</gene>
<dbReference type="GO" id="GO:0016020">
    <property type="term" value="C:membrane"/>
    <property type="evidence" value="ECO:0007669"/>
    <property type="project" value="UniProtKB-SubCell"/>
</dbReference>
<evidence type="ECO:0000256" key="5">
    <source>
        <dbReference type="ARBA" id="ARBA00023157"/>
    </source>
</evidence>
<dbReference type="EMBL" id="JAIZAY010000020">
    <property type="protein sequence ID" value="KAJ8022451.1"/>
    <property type="molecule type" value="Genomic_DNA"/>
</dbReference>
<feature type="domain" description="GAIN-B" evidence="8">
    <location>
        <begin position="226"/>
        <end position="399"/>
    </location>
</feature>
<dbReference type="InterPro" id="IPR000203">
    <property type="entry name" value="GPS"/>
</dbReference>
<evidence type="ECO:0000313" key="10">
    <source>
        <dbReference type="Proteomes" id="UP001152320"/>
    </source>
</evidence>
<feature type="region of interest" description="Disordered" evidence="6">
    <location>
        <begin position="645"/>
        <end position="694"/>
    </location>
</feature>
<dbReference type="AlphaFoldDB" id="A0A9Q0YJB4"/>
<feature type="transmembrane region" description="Helical" evidence="7">
    <location>
        <begin position="441"/>
        <end position="469"/>
    </location>
</feature>
<keyword evidence="2 7" id="KW-0812">Transmembrane</keyword>
<dbReference type="PANTHER" id="PTHR45692:SF1">
    <property type="entry name" value="G-PROTEIN COUPLED RECEPTORS FAMILY 2 PROFILE 2 DOMAIN-CONTAINING PROTEIN"/>
    <property type="match status" value="1"/>
</dbReference>
<dbReference type="Pfam" id="PF22259">
    <property type="entry name" value="GPR128_GAIN_subdomA"/>
    <property type="match status" value="1"/>
</dbReference>
<dbReference type="Pfam" id="PF01825">
    <property type="entry name" value="GPS"/>
    <property type="match status" value="1"/>
</dbReference>
<dbReference type="InterPro" id="IPR057244">
    <property type="entry name" value="GAIN_B"/>
</dbReference>
<dbReference type="SUPFAM" id="SSF81321">
    <property type="entry name" value="Family A G protein-coupled receptor-like"/>
    <property type="match status" value="1"/>
</dbReference>
<dbReference type="InterPro" id="IPR053985">
    <property type="entry name" value="GPR128_GAIN_subdom_A"/>
</dbReference>
<accession>A0A9Q0YJB4</accession>
<keyword evidence="5" id="KW-1015">Disulfide bond</keyword>
<reference evidence="9" key="1">
    <citation type="submission" date="2021-10" db="EMBL/GenBank/DDBJ databases">
        <title>Tropical sea cucumber genome reveals ecological adaptation and Cuvierian tubules defense mechanism.</title>
        <authorList>
            <person name="Chen T."/>
        </authorList>
    </citation>
    <scope>NUCLEOTIDE SEQUENCE</scope>
    <source>
        <strain evidence="9">Nanhai2018</strain>
        <tissue evidence="9">Muscle</tissue>
    </source>
</reference>
<dbReference type="Gene3D" id="2.60.220.50">
    <property type="match status" value="1"/>
</dbReference>
<feature type="compositionally biased region" description="Basic and acidic residues" evidence="6">
    <location>
        <begin position="647"/>
        <end position="663"/>
    </location>
</feature>
<organism evidence="9 10">
    <name type="scientific">Holothuria leucospilota</name>
    <name type="common">Black long sea cucumber</name>
    <name type="synonym">Mertensiothuria leucospilota</name>
    <dbReference type="NCBI Taxonomy" id="206669"/>
    <lineage>
        <taxon>Eukaryota</taxon>
        <taxon>Metazoa</taxon>
        <taxon>Echinodermata</taxon>
        <taxon>Eleutherozoa</taxon>
        <taxon>Echinozoa</taxon>
        <taxon>Holothuroidea</taxon>
        <taxon>Aspidochirotacea</taxon>
        <taxon>Aspidochirotida</taxon>
        <taxon>Holothuriidae</taxon>
        <taxon>Holothuria</taxon>
    </lineage>
</organism>
<dbReference type="InterPro" id="IPR046338">
    <property type="entry name" value="GAIN_dom_sf"/>
</dbReference>
<evidence type="ECO:0000256" key="7">
    <source>
        <dbReference type="SAM" id="Phobius"/>
    </source>
</evidence>
<evidence type="ECO:0000256" key="2">
    <source>
        <dbReference type="ARBA" id="ARBA00022692"/>
    </source>
</evidence>
<protein>
    <submittedName>
        <fullName evidence="9">Adhesion G-protein coupled receptor G2</fullName>
    </submittedName>
</protein>
<feature type="region of interest" description="Disordered" evidence="6">
    <location>
        <begin position="779"/>
        <end position="812"/>
    </location>
</feature>
<dbReference type="Proteomes" id="UP001152320">
    <property type="component" value="Chromosome 20"/>
</dbReference>
<feature type="compositionally biased region" description="Basic and acidic residues" evidence="6">
    <location>
        <begin position="679"/>
        <end position="692"/>
    </location>
</feature>
<comment type="subcellular location">
    <subcellularLocation>
        <location evidence="1">Membrane</location>
    </subcellularLocation>
</comment>
<keyword evidence="10" id="KW-1185">Reference proteome</keyword>
<comment type="caution">
    <text evidence="9">The sequence shown here is derived from an EMBL/GenBank/DDBJ whole genome shotgun (WGS) entry which is preliminary data.</text>
</comment>
<dbReference type="Gene3D" id="1.20.1070.10">
    <property type="entry name" value="Rhodopsin 7-helix transmembrane proteins"/>
    <property type="match status" value="1"/>
</dbReference>
<evidence type="ECO:0000256" key="6">
    <source>
        <dbReference type="SAM" id="MobiDB-lite"/>
    </source>
</evidence>
<feature type="compositionally biased region" description="Basic residues" evidence="6">
    <location>
        <begin position="664"/>
        <end position="675"/>
    </location>
</feature>
<name>A0A9Q0YJB4_HOLLE</name>
<dbReference type="PANTHER" id="PTHR45692">
    <property type="entry name" value="G_PROTEIN_RECEP_F2_4 DOMAIN-CONTAINING PROTEIN"/>
    <property type="match status" value="1"/>
</dbReference>
<evidence type="ECO:0000256" key="4">
    <source>
        <dbReference type="ARBA" id="ARBA00023136"/>
    </source>
</evidence>
<evidence type="ECO:0000313" key="9">
    <source>
        <dbReference type="EMBL" id="KAJ8022451.1"/>
    </source>
</evidence>
<keyword evidence="3 7" id="KW-1133">Transmembrane helix</keyword>